<dbReference type="Gene3D" id="3.90.180.10">
    <property type="entry name" value="Medium-chain alcohol dehydrogenases, catalytic domain"/>
    <property type="match status" value="1"/>
</dbReference>
<dbReference type="InterPro" id="IPR036291">
    <property type="entry name" value="NAD(P)-bd_dom_sf"/>
</dbReference>
<dbReference type="InterPro" id="IPR051397">
    <property type="entry name" value="Zn-ADH-like_protein"/>
</dbReference>
<evidence type="ECO:0000259" key="1">
    <source>
        <dbReference type="Pfam" id="PF00107"/>
    </source>
</evidence>
<dbReference type="GO" id="GO:0005739">
    <property type="term" value="C:mitochondrion"/>
    <property type="evidence" value="ECO:0007669"/>
    <property type="project" value="TreeGrafter"/>
</dbReference>
<accession>A0AAD9SBB1</accession>
<dbReference type="Gene3D" id="3.40.50.720">
    <property type="entry name" value="NAD(P)-binding Rossmann-like Domain"/>
    <property type="match status" value="1"/>
</dbReference>
<evidence type="ECO:0000313" key="4">
    <source>
        <dbReference type="Proteomes" id="UP001265746"/>
    </source>
</evidence>
<dbReference type="PANTHER" id="PTHR43677:SF4">
    <property type="entry name" value="QUINONE OXIDOREDUCTASE-LIKE PROTEIN 2"/>
    <property type="match status" value="1"/>
</dbReference>
<proteinExistence type="predicted"/>
<reference evidence="3" key="1">
    <citation type="submission" date="2023-06" db="EMBL/GenBank/DDBJ databases">
        <authorList>
            <person name="Noh H."/>
        </authorList>
    </citation>
    <scope>NUCLEOTIDE SEQUENCE</scope>
    <source>
        <strain evidence="3">DUCC20226</strain>
    </source>
</reference>
<keyword evidence="4" id="KW-1185">Reference proteome</keyword>
<protein>
    <recommendedName>
        <fullName evidence="5">Alcohol dehydrogenase-like C-terminal domain-containing protein</fullName>
    </recommendedName>
</protein>
<feature type="domain" description="Alcohol dehydrogenase-like C-terminal" evidence="1">
    <location>
        <begin position="202"/>
        <end position="335"/>
    </location>
</feature>
<organism evidence="3 4">
    <name type="scientific">Phomopsis amygdali</name>
    <name type="common">Fusicoccum amygdali</name>
    <dbReference type="NCBI Taxonomy" id="1214568"/>
    <lineage>
        <taxon>Eukaryota</taxon>
        <taxon>Fungi</taxon>
        <taxon>Dikarya</taxon>
        <taxon>Ascomycota</taxon>
        <taxon>Pezizomycotina</taxon>
        <taxon>Sordariomycetes</taxon>
        <taxon>Sordariomycetidae</taxon>
        <taxon>Diaporthales</taxon>
        <taxon>Diaporthaceae</taxon>
        <taxon>Diaporthe</taxon>
    </lineage>
</organism>
<dbReference type="Pfam" id="PF00107">
    <property type="entry name" value="ADH_zinc_N"/>
    <property type="match status" value="1"/>
</dbReference>
<feature type="domain" description="Alcohol dehydrogenase-like N-terminal" evidence="2">
    <location>
        <begin position="36"/>
        <end position="150"/>
    </location>
</feature>
<name>A0AAD9SBB1_PHOAM</name>
<dbReference type="InterPro" id="IPR011032">
    <property type="entry name" value="GroES-like_sf"/>
</dbReference>
<dbReference type="Proteomes" id="UP001265746">
    <property type="component" value="Unassembled WGS sequence"/>
</dbReference>
<dbReference type="PANTHER" id="PTHR43677">
    <property type="entry name" value="SHORT-CHAIN DEHYDROGENASE/REDUCTASE"/>
    <property type="match status" value="1"/>
</dbReference>
<dbReference type="EMBL" id="JAUJFL010000004">
    <property type="protein sequence ID" value="KAK2604321.1"/>
    <property type="molecule type" value="Genomic_DNA"/>
</dbReference>
<dbReference type="InterPro" id="IPR013149">
    <property type="entry name" value="ADH-like_C"/>
</dbReference>
<gene>
    <name evidence="3" type="ORF">N8I77_007263</name>
</gene>
<dbReference type="SUPFAM" id="SSF50129">
    <property type="entry name" value="GroES-like"/>
    <property type="match status" value="1"/>
</dbReference>
<evidence type="ECO:0000259" key="2">
    <source>
        <dbReference type="Pfam" id="PF08240"/>
    </source>
</evidence>
<dbReference type="InterPro" id="IPR013154">
    <property type="entry name" value="ADH-like_N"/>
</dbReference>
<evidence type="ECO:0000313" key="3">
    <source>
        <dbReference type="EMBL" id="KAK2604321.1"/>
    </source>
</evidence>
<sequence>MSPSQLLPADFTNRGYWLSSFSEPGKVIDLPTPQAGPGSVVVQVVATLILPYIAQVHRGEIPQLNLALPLVPNANCVGRVLDVGPDAARIKPGDWVWVDGTVHARDDTLVKIVQGHHGGEGLEGRALMQGEWRDGSMQKVMKAPLESCFLINKDYLFGQEGHAPEELTPIILYNIAGGAIFETAKVQVGETVVIGPATGSFGGAAVELALLSGAKVIMLGRSEGTLKTMKEKLGNPEKLQYIAMSGDVEEDTEAIKKLAPGGVDVFNDWTPGWFEKPLYLPAAFQTLKPWARIVLSGAPYGTLELPYKTALHLNWQILARWANTRETMIRIVKLINDGVLRIGKSGGSEFKTFETIEHVESAKKHAADGGRFKSYTILKPNGEVKPTLG</sequence>
<dbReference type="Pfam" id="PF08240">
    <property type="entry name" value="ADH_N"/>
    <property type="match status" value="1"/>
</dbReference>
<comment type="caution">
    <text evidence="3">The sequence shown here is derived from an EMBL/GenBank/DDBJ whole genome shotgun (WGS) entry which is preliminary data.</text>
</comment>
<evidence type="ECO:0008006" key="5">
    <source>
        <dbReference type="Google" id="ProtNLM"/>
    </source>
</evidence>
<dbReference type="AlphaFoldDB" id="A0AAD9SBB1"/>
<dbReference type="GO" id="GO:0016491">
    <property type="term" value="F:oxidoreductase activity"/>
    <property type="evidence" value="ECO:0007669"/>
    <property type="project" value="TreeGrafter"/>
</dbReference>
<dbReference type="SUPFAM" id="SSF51735">
    <property type="entry name" value="NAD(P)-binding Rossmann-fold domains"/>
    <property type="match status" value="1"/>
</dbReference>